<organism evidence="2 3">
    <name type="scientific">Burkholderia singularis</name>
    <dbReference type="NCBI Taxonomy" id="1503053"/>
    <lineage>
        <taxon>Bacteria</taxon>
        <taxon>Pseudomonadati</taxon>
        <taxon>Pseudomonadota</taxon>
        <taxon>Betaproteobacteria</taxon>
        <taxon>Burkholderiales</taxon>
        <taxon>Burkholderiaceae</taxon>
        <taxon>Burkholderia</taxon>
        <taxon>pseudomallei group</taxon>
    </lineage>
</organism>
<evidence type="ECO:0000313" key="3">
    <source>
        <dbReference type="Proteomes" id="UP000198460"/>
    </source>
</evidence>
<evidence type="ECO:0000313" key="2">
    <source>
        <dbReference type="EMBL" id="SMG02398.1"/>
    </source>
</evidence>
<dbReference type="Proteomes" id="UP000198460">
    <property type="component" value="Unassembled WGS sequence"/>
</dbReference>
<evidence type="ECO:0000256" key="1">
    <source>
        <dbReference type="SAM" id="MobiDB-lite"/>
    </source>
</evidence>
<proteinExistence type="predicted"/>
<dbReference type="AlphaFoldDB" id="A0A238HB41"/>
<feature type="compositionally biased region" description="Basic and acidic residues" evidence="1">
    <location>
        <begin position="1"/>
        <end position="16"/>
    </location>
</feature>
<dbReference type="EMBL" id="FXAN01000098">
    <property type="protein sequence ID" value="SMG02398.1"/>
    <property type="molecule type" value="Genomic_DNA"/>
</dbReference>
<protein>
    <submittedName>
        <fullName evidence="2">Uncharacterized protein</fullName>
    </submittedName>
</protein>
<feature type="region of interest" description="Disordered" evidence="1">
    <location>
        <begin position="1"/>
        <end position="41"/>
    </location>
</feature>
<feature type="compositionally biased region" description="Basic and acidic residues" evidence="1">
    <location>
        <begin position="31"/>
        <end position="41"/>
    </location>
</feature>
<gene>
    <name evidence="2" type="ORF">BSIN_5044</name>
</gene>
<name>A0A238HB41_9BURK</name>
<accession>A0A238HB41</accession>
<sequence>MKNARSDGGRFGERWSGHLNATRPAPCAAPEKIRHQNDWGD</sequence>
<reference evidence="2 3" key="1">
    <citation type="submission" date="2017-04" db="EMBL/GenBank/DDBJ databases">
        <authorList>
            <person name="Afonso C.L."/>
            <person name="Miller P.J."/>
            <person name="Scott M.A."/>
            <person name="Spackman E."/>
            <person name="Goraichik I."/>
            <person name="Dimitrov K.M."/>
            <person name="Suarez D.L."/>
            <person name="Swayne D.E."/>
        </authorList>
    </citation>
    <scope>NUCLEOTIDE SEQUENCE [LARGE SCALE GENOMIC DNA]</scope>
    <source>
        <strain evidence="2">LMG 28154</strain>
    </source>
</reference>